<evidence type="ECO:0000313" key="2">
    <source>
        <dbReference type="Proteomes" id="UP000006281"/>
    </source>
</evidence>
<dbReference type="KEGG" id="sesp:BN6_59780"/>
<dbReference type="Proteomes" id="UP000006281">
    <property type="component" value="Chromosome"/>
</dbReference>
<dbReference type="Gene3D" id="1.25.40.10">
    <property type="entry name" value="Tetratricopeptide repeat domain"/>
    <property type="match status" value="1"/>
</dbReference>
<keyword evidence="2" id="KW-1185">Reference proteome</keyword>
<dbReference type="eggNOG" id="COG0457">
    <property type="taxonomic scope" value="Bacteria"/>
</dbReference>
<dbReference type="InterPro" id="IPR011990">
    <property type="entry name" value="TPR-like_helical_dom_sf"/>
</dbReference>
<dbReference type="HOGENOM" id="CLU_029927_0_1_11"/>
<sequence length="373" mass="40261">MPGSTLPDGCMRERARMRRESLGRRAFAPDPGGQPVELVSVRRWAVSESEQVVEPDDGTRDPPRRVGTAQIAELTAFTADLRVLDHRHGGGRTRDAAVARLPAALRLLSLPVAERLDGPLHTAVADLHNLAGWASFDVGLVASALQHFETALHLAATAGNAALTANVYYRIGRLWLHHNEPVRALAEFRLGELAARASGSRTAVALVRANQAWARARLGVDDDIALVMSTVREDHAGGGEPVPDWLAFFTSADLAALTGVVYTELAQRVDPRYAGTAVPVLDSALDGYELEMTRSRAFTLISLAVCHFVDDQIAPGVVVGRRALALCGELASARPVERLVPLRNEAERRRSHPGAQELAHRIRAFRPAVAGGR</sequence>
<protein>
    <recommendedName>
        <fullName evidence="3">Transcriptional regulator</fullName>
    </recommendedName>
</protein>
<dbReference type="EMBL" id="HE804045">
    <property type="protein sequence ID" value="CCH33234.1"/>
    <property type="molecule type" value="Genomic_DNA"/>
</dbReference>
<reference evidence="1 2" key="1">
    <citation type="journal article" date="2012" name="BMC Genomics">
        <title>Complete genome sequence of Saccharothrix espanaensis DSM 44229T and comparison to the other completely sequenced Pseudonocardiaceae.</title>
        <authorList>
            <person name="Strobel T."/>
            <person name="Al-Dilaimi A."/>
            <person name="Blom J."/>
            <person name="Gessner A."/>
            <person name="Kalinowski J."/>
            <person name="Luzhetska M."/>
            <person name="Puhler A."/>
            <person name="Szczepanowski R."/>
            <person name="Bechthold A."/>
            <person name="Ruckert C."/>
        </authorList>
    </citation>
    <scope>NUCLEOTIDE SEQUENCE [LARGE SCALE GENOMIC DNA]</scope>
    <source>
        <strain evidence="2">ATCC 51144 / DSM 44229 / JCM 9112 / NBRC 15066 / NRRL 15764</strain>
    </source>
</reference>
<proteinExistence type="predicted"/>
<name>K0K8S3_SACES</name>
<gene>
    <name evidence="1" type="ordered locus">BN6_59780</name>
</gene>
<accession>K0K8S3</accession>
<dbReference type="PATRIC" id="fig|1179773.3.peg.6019"/>
<organism evidence="1 2">
    <name type="scientific">Saccharothrix espanaensis (strain ATCC 51144 / DSM 44229 / JCM 9112 / NBRC 15066 / NRRL 15764)</name>
    <dbReference type="NCBI Taxonomy" id="1179773"/>
    <lineage>
        <taxon>Bacteria</taxon>
        <taxon>Bacillati</taxon>
        <taxon>Actinomycetota</taxon>
        <taxon>Actinomycetes</taxon>
        <taxon>Pseudonocardiales</taxon>
        <taxon>Pseudonocardiaceae</taxon>
        <taxon>Saccharothrix</taxon>
    </lineage>
</organism>
<evidence type="ECO:0008006" key="3">
    <source>
        <dbReference type="Google" id="ProtNLM"/>
    </source>
</evidence>
<evidence type="ECO:0000313" key="1">
    <source>
        <dbReference type="EMBL" id="CCH33234.1"/>
    </source>
</evidence>
<dbReference type="SUPFAM" id="SSF48452">
    <property type="entry name" value="TPR-like"/>
    <property type="match status" value="1"/>
</dbReference>
<dbReference type="STRING" id="1179773.BN6_59780"/>
<dbReference type="AlphaFoldDB" id="K0K8S3"/>